<gene>
    <name evidence="1" type="ORF">SAMN04488056_101348</name>
</gene>
<sequence>MRWLQNGVEGLRKKHGMFQSKLLILLLLILPLMSCVNQMVSSDNEFLEELPSAMAQELSGKMAACLLFEPITWSAKDTDQTISEVKRHNQKLVTYCSR</sequence>
<dbReference type="Proteomes" id="UP000199236">
    <property type="component" value="Unassembled WGS sequence"/>
</dbReference>
<protein>
    <submittedName>
        <fullName evidence="1">Uncharacterized protein</fullName>
    </submittedName>
</protein>
<organism evidence="1 2">
    <name type="scientific">Cohaesibacter marisflavi</name>
    <dbReference type="NCBI Taxonomy" id="655353"/>
    <lineage>
        <taxon>Bacteria</taxon>
        <taxon>Pseudomonadati</taxon>
        <taxon>Pseudomonadota</taxon>
        <taxon>Alphaproteobacteria</taxon>
        <taxon>Hyphomicrobiales</taxon>
        <taxon>Cohaesibacteraceae</taxon>
    </lineage>
</organism>
<keyword evidence="2" id="KW-1185">Reference proteome</keyword>
<dbReference type="AlphaFoldDB" id="A0A1I5A4U5"/>
<reference evidence="1 2" key="1">
    <citation type="submission" date="2016-10" db="EMBL/GenBank/DDBJ databases">
        <authorList>
            <person name="de Groot N.N."/>
        </authorList>
    </citation>
    <scope>NUCLEOTIDE SEQUENCE [LARGE SCALE GENOMIC DNA]</scope>
    <source>
        <strain evidence="1 2">CGMCC 1.9157</strain>
    </source>
</reference>
<proteinExistence type="predicted"/>
<dbReference type="STRING" id="655353.SAMN04488056_101348"/>
<evidence type="ECO:0000313" key="2">
    <source>
        <dbReference type="Proteomes" id="UP000199236"/>
    </source>
</evidence>
<dbReference type="EMBL" id="FOVR01000001">
    <property type="protein sequence ID" value="SFN57484.1"/>
    <property type="molecule type" value="Genomic_DNA"/>
</dbReference>
<evidence type="ECO:0000313" key="1">
    <source>
        <dbReference type="EMBL" id="SFN57484.1"/>
    </source>
</evidence>
<accession>A0A1I5A4U5</accession>
<name>A0A1I5A4U5_9HYPH</name>